<dbReference type="Pfam" id="PF00676">
    <property type="entry name" value="E1_dh"/>
    <property type="match status" value="1"/>
</dbReference>
<protein>
    <recommendedName>
        <fullName evidence="6">2-oxoglutarate dehydrogenase E1 component</fullName>
        <ecNumber evidence="5">1.2.4.2</ecNumber>
    </recommendedName>
    <alternativeName>
        <fullName evidence="10">Alpha-ketoglutarate dehydrogenase</fullName>
    </alternativeName>
</protein>
<comment type="subunit">
    <text evidence="4">Homodimer. Part of the 2-oxoglutarate dehydrogenase (OGDH) complex composed of E1 (2-oxoglutarate dehydrogenase), E2 (dihydrolipoamide succinyltransferase) and E3 (dihydrolipoamide dehydrogenase); the complex contains multiple copies of the three enzymatic components (E1, E2 and E3).</text>
</comment>
<dbReference type="NCBIfam" id="NF008907">
    <property type="entry name" value="PRK12270.1"/>
    <property type="match status" value="1"/>
</dbReference>
<dbReference type="PANTHER" id="PTHR23152">
    <property type="entry name" value="2-OXOGLUTARATE DEHYDROGENASE"/>
    <property type="match status" value="1"/>
</dbReference>
<dbReference type="EC" id="1.2.4.2" evidence="5"/>
<evidence type="ECO:0000313" key="13">
    <source>
        <dbReference type="Proteomes" id="UP000225379"/>
    </source>
</evidence>
<dbReference type="EMBL" id="PDKW01000037">
    <property type="protein sequence ID" value="PGH58788.1"/>
    <property type="molecule type" value="Genomic_DNA"/>
</dbReference>
<evidence type="ECO:0000259" key="11">
    <source>
        <dbReference type="SMART" id="SM00861"/>
    </source>
</evidence>
<comment type="function">
    <text evidence="2">E1 component of the 2-oxoglutarate dehydrogenase (OGDH) complex which catalyzes the decarboxylation of 2-oxoglutarate, the first step in the conversion of 2-oxoglutarate to succinyl-CoA and CO(2).</text>
</comment>
<dbReference type="PIRSF" id="PIRSF000157">
    <property type="entry name" value="Oxoglu_dh_E1"/>
    <property type="match status" value="1"/>
</dbReference>
<evidence type="ECO:0000256" key="1">
    <source>
        <dbReference type="ARBA" id="ARBA00001964"/>
    </source>
</evidence>
<dbReference type="InterPro" id="IPR031717">
    <property type="entry name" value="ODO-1/KGD_C"/>
</dbReference>
<dbReference type="SUPFAM" id="SSF52518">
    <property type="entry name" value="Thiamin diphosphate-binding fold (THDP-binding)"/>
    <property type="match status" value="2"/>
</dbReference>
<dbReference type="PANTHER" id="PTHR23152:SF4">
    <property type="entry name" value="2-OXOADIPATE DEHYDROGENASE COMPLEX COMPONENT E1"/>
    <property type="match status" value="1"/>
</dbReference>
<evidence type="ECO:0000256" key="8">
    <source>
        <dbReference type="ARBA" id="ARBA00023052"/>
    </source>
</evidence>
<evidence type="ECO:0000256" key="4">
    <source>
        <dbReference type="ARBA" id="ARBA00011301"/>
    </source>
</evidence>
<dbReference type="InterPro" id="IPR042179">
    <property type="entry name" value="KGD_C_sf"/>
</dbReference>
<dbReference type="InterPro" id="IPR032106">
    <property type="entry name" value="2-oxogl_dehyd_N"/>
</dbReference>
<reference evidence="13" key="1">
    <citation type="submission" date="2017-10" db="EMBL/GenBank/DDBJ databases">
        <authorList>
            <person name="Kravchenko I.K."/>
            <person name="Grouzdev D.S."/>
        </authorList>
    </citation>
    <scope>NUCLEOTIDE SEQUENCE [LARGE SCALE GENOMIC DNA]</scope>
    <source>
        <strain evidence="13">B2</strain>
    </source>
</reference>
<dbReference type="SMART" id="SM00861">
    <property type="entry name" value="Transket_pyr"/>
    <property type="match status" value="1"/>
</dbReference>
<dbReference type="Pfam" id="PF16078">
    <property type="entry name" value="2-oxogl_dehyd_N"/>
    <property type="match status" value="1"/>
</dbReference>
<dbReference type="RefSeq" id="WP_098734786.1">
    <property type="nucleotide sequence ID" value="NZ_PDKW01000037.1"/>
</dbReference>
<dbReference type="Proteomes" id="UP000225379">
    <property type="component" value="Unassembled WGS sequence"/>
</dbReference>
<evidence type="ECO:0000313" key="12">
    <source>
        <dbReference type="EMBL" id="PGH58788.1"/>
    </source>
</evidence>
<dbReference type="GO" id="GO:0030976">
    <property type="term" value="F:thiamine pyrophosphate binding"/>
    <property type="evidence" value="ECO:0007669"/>
    <property type="project" value="InterPro"/>
</dbReference>
<dbReference type="GO" id="GO:0006099">
    <property type="term" value="P:tricarboxylic acid cycle"/>
    <property type="evidence" value="ECO:0007669"/>
    <property type="project" value="TreeGrafter"/>
</dbReference>
<dbReference type="GO" id="GO:0004591">
    <property type="term" value="F:oxoglutarate dehydrogenase (succinyl-transferring) activity"/>
    <property type="evidence" value="ECO:0007669"/>
    <property type="project" value="UniProtKB-EC"/>
</dbReference>
<organism evidence="12 13">
    <name type="scientific">Azospirillum palustre</name>
    <dbReference type="NCBI Taxonomy" id="2044885"/>
    <lineage>
        <taxon>Bacteria</taxon>
        <taxon>Pseudomonadati</taxon>
        <taxon>Pseudomonadota</taxon>
        <taxon>Alphaproteobacteria</taxon>
        <taxon>Rhodospirillales</taxon>
        <taxon>Azospirillaceae</taxon>
        <taxon>Azospirillum</taxon>
    </lineage>
</organism>
<dbReference type="Pfam" id="PF02779">
    <property type="entry name" value="Transket_pyr"/>
    <property type="match status" value="1"/>
</dbReference>
<feature type="domain" description="Transketolase-like pyrimidine-binding" evidence="11">
    <location>
        <begin position="546"/>
        <end position="739"/>
    </location>
</feature>
<dbReference type="OrthoDB" id="8091465at2"/>
<comment type="caution">
    <text evidence="12">The sequence shown here is derived from an EMBL/GenBank/DDBJ whole genome shotgun (WGS) entry which is preliminary data.</text>
</comment>
<dbReference type="Pfam" id="PF16870">
    <property type="entry name" value="OxoGdeHyase_C"/>
    <property type="match status" value="1"/>
</dbReference>
<keyword evidence="7 12" id="KW-0560">Oxidoreductase</keyword>
<keyword evidence="13" id="KW-1185">Reference proteome</keyword>
<dbReference type="Gene3D" id="3.40.50.11610">
    <property type="entry name" value="Multifunctional 2-oxoglutarate metabolism enzyme, C-terminal domain"/>
    <property type="match status" value="1"/>
</dbReference>
<evidence type="ECO:0000256" key="3">
    <source>
        <dbReference type="ARBA" id="ARBA00006936"/>
    </source>
</evidence>
<dbReference type="GO" id="GO:0005829">
    <property type="term" value="C:cytosol"/>
    <property type="evidence" value="ECO:0007669"/>
    <property type="project" value="TreeGrafter"/>
</dbReference>
<dbReference type="GO" id="GO:0045252">
    <property type="term" value="C:oxoglutarate dehydrogenase complex"/>
    <property type="evidence" value="ECO:0007669"/>
    <property type="project" value="TreeGrafter"/>
</dbReference>
<dbReference type="Gene3D" id="3.40.50.970">
    <property type="match status" value="1"/>
</dbReference>
<keyword evidence="8" id="KW-0786">Thiamine pyrophosphate</keyword>
<gene>
    <name evidence="12" type="primary">sucA</name>
    <name evidence="12" type="ORF">CRT60_01985</name>
</gene>
<dbReference type="InterPro" id="IPR011603">
    <property type="entry name" value="2oxoglutarate_DH_E1"/>
</dbReference>
<evidence type="ECO:0000256" key="5">
    <source>
        <dbReference type="ARBA" id="ARBA00012280"/>
    </source>
</evidence>
<dbReference type="GO" id="GO:0006096">
    <property type="term" value="P:glycolytic process"/>
    <property type="evidence" value="ECO:0007669"/>
    <property type="project" value="UniProtKB-KW"/>
</dbReference>
<proteinExistence type="inferred from homology"/>
<evidence type="ECO:0000256" key="10">
    <source>
        <dbReference type="ARBA" id="ARBA00030680"/>
    </source>
</evidence>
<dbReference type="InterPro" id="IPR001017">
    <property type="entry name" value="DH_E1"/>
</dbReference>
<keyword evidence="9" id="KW-0324">Glycolysis</keyword>
<accession>A0A2B8BML7</accession>
<dbReference type="InterPro" id="IPR029061">
    <property type="entry name" value="THDP-binding"/>
</dbReference>
<comment type="similarity">
    <text evidence="3">Belongs to the alpha-ketoglutarate dehydrogenase family.</text>
</comment>
<evidence type="ECO:0000256" key="9">
    <source>
        <dbReference type="ARBA" id="ARBA00023152"/>
    </source>
</evidence>
<dbReference type="NCBIfam" id="TIGR00239">
    <property type="entry name" value="2oxo_dh_E1"/>
    <property type="match status" value="1"/>
</dbReference>
<comment type="cofactor">
    <cofactor evidence="1">
        <name>thiamine diphosphate</name>
        <dbReference type="ChEBI" id="CHEBI:58937"/>
    </cofactor>
</comment>
<dbReference type="Gene3D" id="3.40.50.12470">
    <property type="match status" value="1"/>
</dbReference>
<dbReference type="InterPro" id="IPR005475">
    <property type="entry name" value="Transketolase-like_Pyr-bd"/>
</dbReference>
<dbReference type="NCBIfam" id="NF006914">
    <property type="entry name" value="PRK09404.1"/>
    <property type="match status" value="1"/>
</dbReference>
<sequence>MSRPSSPLNAAGAAYLEALQERFRDDPASVDVSWRAVFQILDELGAVAADAMASGASAPDGPASDPLALRHEDIRQRGHAAAALDPLGRAAPPAGPESGDAETIRLRRLYQGTLTLETAHIDDPALRSWLRDAYEGAADVPPAEARRRALSLLSAAEEFERLLGTRYPTKKRFGAEGMETLIPLLDRILAAAAAAGVTEVQVGTMHRGRLSLMANVLGKPLVELFAGIKGMHPFQADPPVPADVPYHMGVESSLSFGDGTLALTLSPNPSHLEAINPVTLGRARARQDLLREQGGEARRVLCVLLHTDASVIGQGSVTEALQLSGVAGFTVAGTIHVIVNNQIGFTTDRDEARTSLHCTGLWKAVDSPILHVNADDPDAALRAADLAVAFRQTHGRDAVIDLVGYRRNGHNEIDEPRFTQPLDYAAIDAHPPVRALYAKRLAADGAVGEGDVETLAAGHKARFQEALAAAAAADHRPNHDGFPGGRWAPFASGGSVAGGSTAAEPDTGIGPDRLRALLAALAAIPDGLTVDRKVERVIRRRAEEPLDWATGEALAFATLLADGVPVRLTGQDVVRGAFSHRHFALTDAVTGKRHVSLNNLGVAQARFDVVNSPLSEYAVLGFEYGYSLERPDALVIWEAQFGDFANGAQILIDQFIVSAEDKWRQPSGLVILLPHGLEGQGPEHSSARPERFLQMAARDNIRIAHPSTPANYFHLLRRQMLRRDRKPLVVLSPKTLLRLPAAVSALADLAPGTGFQPVVVTAGERVGRILLCSGKLAYELERERAALDAGDVAVVRLEMLYPLPAAELSALFRRWPEASCLWVQEEPENLGAWSYLDRRLEALREAAGCAEPRVACVARAEAASPAGSFHGDHDADQRRLVEQAFAGLAAALPSRGQAAAE</sequence>
<name>A0A2B8BML7_9PROT</name>
<evidence type="ECO:0000256" key="6">
    <source>
        <dbReference type="ARBA" id="ARBA00013321"/>
    </source>
</evidence>
<evidence type="ECO:0000256" key="2">
    <source>
        <dbReference type="ARBA" id="ARBA00003906"/>
    </source>
</evidence>
<dbReference type="AlphaFoldDB" id="A0A2B8BML7"/>
<evidence type="ECO:0000256" key="7">
    <source>
        <dbReference type="ARBA" id="ARBA00023002"/>
    </source>
</evidence>